<dbReference type="GO" id="GO:0017004">
    <property type="term" value="P:cytochrome complex assembly"/>
    <property type="evidence" value="ECO:0007669"/>
    <property type="project" value="UniProtKB-KW"/>
</dbReference>
<evidence type="ECO:0000256" key="3">
    <source>
        <dbReference type="ARBA" id="ARBA00022748"/>
    </source>
</evidence>
<protein>
    <submittedName>
        <fullName evidence="5">Cytochrome c-type biogenesis protein CcmE, heme chaperone</fullName>
    </submittedName>
</protein>
<dbReference type="InterPro" id="IPR036127">
    <property type="entry name" value="CcmE-like_sf"/>
</dbReference>
<evidence type="ECO:0000256" key="2">
    <source>
        <dbReference type="ARBA" id="ARBA00022617"/>
    </source>
</evidence>
<dbReference type="RefSeq" id="WP_021171265.1">
    <property type="nucleotide sequence ID" value="NZ_CTRP01000016.1"/>
</dbReference>
<accession>A0A0U1L7D8</accession>
<organism evidence="5 6">
    <name type="scientific">Sporomusa ovata</name>
    <dbReference type="NCBI Taxonomy" id="2378"/>
    <lineage>
        <taxon>Bacteria</taxon>
        <taxon>Bacillati</taxon>
        <taxon>Bacillota</taxon>
        <taxon>Negativicutes</taxon>
        <taxon>Selenomonadales</taxon>
        <taxon>Sporomusaceae</taxon>
        <taxon>Sporomusa</taxon>
    </lineage>
</organism>
<reference evidence="6" key="1">
    <citation type="submission" date="2015-03" db="EMBL/GenBank/DDBJ databases">
        <authorList>
            <person name="Nijsse Bart"/>
        </authorList>
    </citation>
    <scope>NUCLEOTIDE SEQUENCE [LARGE SCALE GENOMIC DNA]</scope>
</reference>
<dbReference type="InterPro" id="IPR004329">
    <property type="entry name" value="CcmE"/>
</dbReference>
<dbReference type="InterPro" id="IPR012340">
    <property type="entry name" value="NA-bd_OB-fold"/>
</dbReference>
<dbReference type="AlphaFoldDB" id="A0A0U1L7D8"/>
<gene>
    <name evidence="5" type="ORF">SpAn4DRAFT_4407</name>
</gene>
<dbReference type="GO" id="GO:0005886">
    <property type="term" value="C:plasma membrane"/>
    <property type="evidence" value="ECO:0007669"/>
    <property type="project" value="InterPro"/>
</dbReference>
<name>A0A0U1L7D8_9FIRM</name>
<keyword evidence="3" id="KW-0201">Cytochrome c-type biogenesis</keyword>
<evidence type="ECO:0000313" key="5">
    <source>
        <dbReference type="EMBL" id="CQR75043.1"/>
    </source>
</evidence>
<dbReference type="EMBL" id="CTRP01000016">
    <property type="protein sequence ID" value="CQR75043.1"/>
    <property type="molecule type" value="Genomic_DNA"/>
</dbReference>
<comment type="subcellular location">
    <subcellularLocation>
        <location evidence="1">Membrane</location>
    </subcellularLocation>
</comment>
<keyword evidence="2" id="KW-0479">Metal-binding</keyword>
<keyword evidence="6" id="KW-1185">Reference proteome</keyword>
<evidence type="ECO:0000256" key="1">
    <source>
        <dbReference type="ARBA" id="ARBA00004370"/>
    </source>
</evidence>
<keyword evidence="4" id="KW-0472">Membrane</keyword>
<dbReference type="Proteomes" id="UP000049855">
    <property type="component" value="Unassembled WGS sequence"/>
</dbReference>
<dbReference type="SUPFAM" id="SSF82093">
    <property type="entry name" value="Heme chaperone CcmE"/>
    <property type="match status" value="1"/>
</dbReference>
<evidence type="ECO:0000256" key="4">
    <source>
        <dbReference type="ARBA" id="ARBA00023136"/>
    </source>
</evidence>
<proteinExistence type="predicted"/>
<dbReference type="Gene3D" id="2.40.50.140">
    <property type="entry name" value="Nucleic acid-binding proteins"/>
    <property type="match status" value="1"/>
</dbReference>
<keyword evidence="2" id="KW-0349">Heme</keyword>
<evidence type="ECO:0000313" key="6">
    <source>
        <dbReference type="Proteomes" id="UP000049855"/>
    </source>
</evidence>
<dbReference type="GO" id="GO:0017003">
    <property type="term" value="P:protein-heme linkage"/>
    <property type="evidence" value="ECO:0007669"/>
    <property type="project" value="InterPro"/>
</dbReference>
<dbReference type="Pfam" id="PF03100">
    <property type="entry name" value="CcmE"/>
    <property type="match status" value="1"/>
</dbReference>
<keyword evidence="2" id="KW-0408">Iron</keyword>
<sequence length="123" mass="13275">MKKYRLICLAMIIGFVAYSMFVFQSAVTPYVTFAQAKSAKSAVQVKGTMGAGKVMQAEDGKSTQFVLRDDIGEEVTVVYRGVKPEGLEQATGIVAIGKVVNGQFLADKLLVKCPSKYQGSVNQ</sequence>
<dbReference type="GO" id="GO:0020037">
    <property type="term" value="F:heme binding"/>
    <property type="evidence" value="ECO:0007669"/>
    <property type="project" value="InterPro"/>
</dbReference>